<dbReference type="InterPro" id="IPR003439">
    <property type="entry name" value="ABC_transporter-like_ATP-bd"/>
</dbReference>
<dbReference type="OrthoDB" id="9791546at2"/>
<dbReference type="InterPro" id="IPR027417">
    <property type="entry name" value="P-loop_NTPase"/>
</dbReference>
<evidence type="ECO:0000313" key="4">
    <source>
        <dbReference type="EMBL" id="EOL43190.1"/>
    </source>
</evidence>
<keyword evidence="5" id="KW-1185">Reference proteome</keyword>
<dbReference type="Gene3D" id="3.40.50.300">
    <property type="entry name" value="P-loop containing nucleotide triphosphate hydrolases"/>
    <property type="match status" value="1"/>
</dbReference>
<dbReference type="HOGENOM" id="CLU_000604_1_22_9"/>
<gene>
    <name evidence="4" type="ORF">UC3_02167</name>
</gene>
<dbReference type="EMBL" id="AJAT01000016">
    <property type="protein sequence ID" value="EOL43190.1"/>
    <property type="molecule type" value="Genomic_DNA"/>
</dbReference>
<sequence>MIKLDQITKSFEGKVLFLRLCLEIEQGEFVIFSGDSGSGKTTLLNILGGLETVDAGKVYINTMDISKKKNRSKLFSTEIGFLFQNFVLIENKTVRQNLTLIKKRNRSNITVEKALEQVGLLSKIDTKVYKLSGGEQQRVALARLLVKKCTIILADEPTGSLDKRNGDRVLEILFEMQRLGKTIILVTHDESIKQKVQRIVEL</sequence>
<dbReference type="RefSeq" id="WP_010768829.1">
    <property type="nucleotide sequence ID" value="NZ_ASWE01000002.1"/>
</dbReference>
<dbReference type="SMART" id="SM00382">
    <property type="entry name" value="AAA"/>
    <property type="match status" value="1"/>
</dbReference>
<accession>R3WMV5</accession>
<dbReference type="PROSITE" id="PS50893">
    <property type="entry name" value="ABC_TRANSPORTER_2"/>
    <property type="match status" value="1"/>
</dbReference>
<dbReference type="Pfam" id="PF00005">
    <property type="entry name" value="ABC_tran"/>
    <property type="match status" value="1"/>
</dbReference>
<evidence type="ECO:0000256" key="2">
    <source>
        <dbReference type="ARBA" id="ARBA00022840"/>
    </source>
</evidence>
<dbReference type="eggNOG" id="COG1136">
    <property type="taxonomic scope" value="Bacteria"/>
</dbReference>
<reference evidence="4 5" key="1">
    <citation type="submission" date="2013-02" db="EMBL/GenBank/DDBJ databases">
        <title>The Genome Sequence of Enterococcus phoeniculicola BAA-412.</title>
        <authorList>
            <consortium name="The Broad Institute Genome Sequencing Platform"/>
            <consortium name="The Broad Institute Genome Sequencing Center for Infectious Disease"/>
            <person name="Earl A.M."/>
            <person name="Gilmore M.S."/>
            <person name="Lebreton F."/>
            <person name="Walker B."/>
            <person name="Young S.K."/>
            <person name="Zeng Q."/>
            <person name="Gargeya S."/>
            <person name="Fitzgerald M."/>
            <person name="Haas B."/>
            <person name="Abouelleil A."/>
            <person name="Alvarado L."/>
            <person name="Arachchi H.M."/>
            <person name="Berlin A.M."/>
            <person name="Chapman S.B."/>
            <person name="Dewar J."/>
            <person name="Goldberg J."/>
            <person name="Griggs A."/>
            <person name="Gujja S."/>
            <person name="Hansen M."/>
            <person name="Howarth C."/>
            <person name="Imamovic A."/>
            <person name="Larimer J."/>
            <person name="McCowan C."/>
            <person name="Murphy C."/>
            <person name="Neiman D."/>
            <person name="Pearson M."/>
            <person name="Priest M."/>
            <person name="Roberts A."/>
            <person name="Saif S."/>
            <person name="Shea T."/>
            <person name="Sisk P."/>
            <person name="Sykes S."/>
            <person name="Wortman J."/>
            <person name="Nusbaum C."/>
            <person name="Birren B."/>
        </authorList>
    </citation>
    <scope>NUCLEOTIDE SEQUENCE [LARGE SCALE GENOMIC DNA]</scope>
    <source>
        <strain evidence="4 5">ATCC BAA-412</strain>
    </source>
</reference>
<dbReference type="AlphaFoldDB" id="R3WMV5"/>
<feature type="domain" description="ABC transporter" evidence="3">
    <location>
        <begin position="2"/>
        <end position="202"/>
    </location>
</feature>
<dbReference type="PANTHER" id="PTHR24220">
    <property type="entry name" value="IMPORT ATP-BINDING PROTEIN"/>
    <property type="match status" value="1"/>
</dbReference>
<evidence type="ECO:0000256" key="1">
    <source>
        <dbReference type="ARBA" id="ARBA00022741"/>
    </source>
</evidence>
<dbReference type="Proteomes" id="UP000013785">
    <property type="component" value="Unassembled WGS sequence"/>
</dbReference>
<dbReference type="GO" id="GO:0005886">
    <property type="term" value="C:plasma membrane"/>
    <property type="evidence" value="ECO:0007669"/>
    <property type="project" value="TreeGrafter"/>
</dbReference>
<dbReference type="GO" id="GO:0022857">
    <property type="term" value="F:transmembrane transporter activity"/>
    <property type="evidence" value="ECO:0007669"/>
    <property type="project" value="TreeGrafter"/>
</dbReference>
<organism evidence="4 5">
    <name type="scientific">Enterococcus phoeniculicola ATCC BAA-412</name>
    <dbReference type="NCBI Taxonomy" id="1158610"/>
    <lineage>
        <taxon>Bacteria</taxon>
        <taxon>Bacillati</taxon>
        <taxon>Bacillota</taxon>
        <taxon>Bacilli</taxon>
        <taxon>Lactobacillales</taxon>
        <taxon>Enterococcaceae</taxon>
        <taxon>Enterococcus</taxon>
    </lineage>
</organism>
<protein>
    <recommendedName>
        <fullName evidence="3">ABC transporter domain-containing protein</fullName>
    </recommendedName>
</protein>
<dbReference type="SUPFAM" id="SSF52540">
    <property type="entry name" value="P-loop containing nucleoside triphosphate hydrolases"/>
    <property type="match status" value="1"/>
</dbReference>
<dbReference type="InterPro" id="IPR015854">
    <property type="entry name" value="ABC_transpr_LolD-like"/>
</dbReference>
<evidence type="ECO:0000259" key="3">
    <source>
        <dbReference type="PROSITE" id="PS50893"/>
    </source>
</evidence>
<name>R3WMV5_9ENTE</name>
<evidence type="ECO:0000313" key="5">
    <source>
        <dbReference type="Proteomes" id="UP000013785"/>
    </source>
</evidence>
<keyword evidence="2" id="KW-0067">ATP-binding</keyword>
<dbReference type="GO" id="GO:0005524">
    <property type="term" value="F:ATP binding"/>
    <property type="evidence" value="ECO:0007669"/>
    <property type="project" value="UniProtKB-KW"/>
</dbReference>
<dbReference type="InterPro" id="IPR017871">
    <property type="entry name" value="ABC_transporter-like_CS"/>
</dbReference>
<dbReference type="InterPro" id="IPR003593">
    <property type="entry name" value="AAA+_ATPase"/>
</dbReference>
<dbReference type="STRING" id="154621.RV11_GL000595"/>
<proteinExistence type="predicted"/>
<dbReference type="PATRIC" id="fig|1158610.3.peg.2161"/>
<dbReference type="GO" id="GO:0016887">
    <property type="term" value="F:ATP hydrolysis activity"/>
    <property type="evidence" value="ECO:0007669"/>
    <property type="project" value="InterPro"/>
</dbReference>
<dbReference type="PANTHER" id="PTHR24220:SF86">
    <property type="entry name" value="ABC TRANSPORTER ABCH.1"/>
    <property type="match status" value="1"/>
</dbReference>
<dbReference type="PROSITE" id="PS00211">
    <property type="entry name" value="ABC_TRANSPORTER_1"/>
    <property type="match status" value="1"/>
</dbReference>
<keyword evidence="1" id="KW-0547">Nucleotide-binding</keyword>
<comment type="caution">
    <text evidence="4">The sequence shown here is derived from an EMBL/GenBank/DDBJ whole genome shotgun (WGS) entry which is preliminary data.</text>
</comment>